<gene>
    <name evidence="1" type="ORF">CK203_082580</name>
</gene>
<proteinExistence type="predicted"/>
<name>A0A438CL80_VITVI</name>
<accession>A0A438CL80</accession>
<organism evidence="1 2">
    <name type="scientific">Vitis vinifera</name>
    <name type="common">Grape</name>
    <dbReference type="NCBI Taxonomy" id="29760"/>
    <lineage>
        <taxon>Eukaryota</taxon>
        <taxon>Viridiplantae</taxon>
        <taxon>Streptophyta</taxon>
        <taxon>Embryophyta</taxon>
        <taxon>Tracheophyta</taxon>
        <taxon>Spermatophyta</taxon>
        <taxon>Magnoliopsida</taxon>
        <taxon>eudicotyledons</taxon>
        <taxon>Gunneridae</taxon>
        <taxon>Pentapetalae</taxon>
        <taxon>rosids</taxon>
        <taxon>Vitales</taxon>
        <taxon>Vitaceae</taxon>
        <taxon>Viteae</taxon>
        <taxon>Vitis</taxon>
    </lineage>
</organism>
<evidence type="ECO:0000313" key="2">
    <source>
        <dbReference type="Proteomes" id="UP000288805"/>
    </source>
</evidence>
<dbReference type="Proteomes" id="UP000288805">
    <property type="component" value="Unassembled WGS sequence"/>
</dbReference>
<protein>
    <submittedName>
        <fullName evidence="1">Uncharacterized protein</fullName>
    </submittedName>
</protein>
<dbReference type="AlphaFoldDB" id="A0A438CL80"/>
<reference evidence="1 2" key="1">
    <citation type="journal article" date="2018" name="PLoS Genet.">
        <title>Population sequencing reveals clonal diversity and ancestral inbreeding in the grapevine cultivar Chardonnay.</title>
        <authorList>
            <person name="Roach M.J."/>
            <person name="Johnson D.L."/>
            <person name="Bohlmann J."/>
            <person name="van Vuuren H.J."/>
            <person name="Jones S.J."/>
            <person name="Pretorius I.S."/>
            <person name="Schmidt S.A."/>
            <person name="Borneman A.R."/>
        </authorList>
    </citation>
    <scope>NUCLEOTIDE SEQUENCE [LARGE SCALE GENOMIC DNA]</scope>
    <source>
        <strain evidence="2">cv. Chardonnay</strain>
        <tissue evidence="1">Leaf</tissue>
    </source>
</reference>
<comment type="caution">
    <text evidence="1">The sequence shown here is derived from an EMBL/GenBank/DDBJ whole genome shotgun (WGS) entry which is preliminary data.</text>
</comment>
<sequence length="58" mass="6272">MGRKKRVKPSSSCSAPAAAVGVKASVPVRFLTLPWVPNKEAKKAAEMEAIQARLRPRV</sequence>
<evidence type="ECO:0000313" key="1">
    <source>
        <dbReference type="EMBL" id="RVW23951.1"/>
    </source>
</evidence>
<dbReference type="EMBL" id="QGNW01002183">
    <property type="protein sequence ID" value="RVW23951.1"/>
    <property type="molecule type" value="Genomic_DNA"/>
</dbReference>